<reference evidence="1 2" key="1">
    <citation type="submission" date="2018-03" db="EMBL/GenBank/DDBJ databases">
        <title>Genome sequence of Clostridium liquoris DSM 100320.</title>
        <authorList>
            <person name="Poehlein A."/>
            <person name="Daniel R."/>
        </authorList>
    </citation>
    <scope>NUCLEOTIDE SEQUENCE [LARGE SCALE GENOMIC DNA]</scope>
    <source>
        <strain evidence="1 2">DSM 100320</strain>
    </source>
</reference>
<accession>A0A2T0B9X2</accession>
<name>A0A2T0B9X2_9CLOT</name>
<dbReference type="AlphaFoldDB" id="A0A2T0B9X2"/>
<gene>
    <name evidence="1" type="ORF">CLLI_02610</name>
</gene>
<evidence type="ECO:0000313" key="2">
    <source>
        <dbReference type="Proteomes" id="UP000239706"/>
    </source>
</evidence>
<comment type="caution">
    <text evidence="1">The sequence shown here is derived from an EMBL/GenBank/DDBJ whole genome shotgun (WGS) entry which is preliminary data.</text>
</comment>
<keyword evidence="2" id="KW-1185">Reference proteome</keyword>
<dbReference type="EMBL" id="PVXO01000005">
    <property type="protein sequence ID" value="PRR80688.1"/>
    <property type="molecule type" value="Genomic_DNA"/>
</dbReference>
<dbReference type="RefSeq" id="WP_242975487.1">
    <property type="nucleotide sequence ID" value="NZ_PVXO01000005.1"/>
</dbReference>
<protein>
    <submittedName>
        <fullName evidence="1">Phage portal protein, SPP1 Gp6-like</fullName>
    </submittedName>
</protein>
<proteinExistence type="predicted"/>
<dbReference type="Pfam" id="PF05133">
    <property type="entry name" value="SPP1_portal"/>
    <property type="match status" value="1"/>
</dbReference>
<dbReference type="InterPro" id="IPR021145">
    <property type="entry name" value="Portal_protein_SPP1_Gp6-like"/>
</dbReference>
<dbReference type="Proteomes" id="UP000239706">
    <property type="component" value="Unassembled WGS sequence"/>
</dbReference>
<organism evidence="1 2">
    <name type="scientific">Clostridium liquoris</name>
    <dbReference type="NCBI Taxonomy" id="1289519"/>
    <lineage>
        <taxon>Bacteria</taxon>
        <taxon>Bacillati</taxon>
        <taxon>Bacillota</taxon>
        <taxon>Clostridia</taxon>
        <taxon>Eubacteriales</taxon>
        <taxon>Clostridiaceae</taxon>
        <taxon>Clostridium</taxon>
    </lineage>
</organism>
<evidence type="ECO:0000313" key="1">
    <source>
        <dbReference type="EMBL" id="PRR80688.1"/>
    </source>
</evidence>
<sequence>MQIDENFILQCLNEPNKIHYQRKIYKDYYKGNHSILKNYRMQDSRSNMKLVFNYPRKFTDNETGYLLGKPEISI</sequence>